<dbReference type="InterPro" id="IPR052121">
    <property type="entry name" value="F-box_SCF_Substrate_Recog"/>
</dbReference>
<evidence type="ECO:0000313" key="5">
    <source>
        <dbReference type="Proteomes" id="UP000233160"/>
    </source>
</evidence>
<organism evidence="4 5">
    <name type="scientific">Propithecus coquereli</name>
    <name type="common">Coquerel's sifaka</name>
    <name type="synonym">Propithecus verreauxi coquereli</name>
    <dbReference type="NCBI Taxonomy" id="379532"/>
    <lineage>
        <taxon>Eukaryota</taxon>
        <taxon>Metazoa</taxon>
        <taxon>Chordata</taxon>
        <taxon>Craniata</taxon>
        <taxon>Vertebrata</taxon>
        <taxon>Euteleostomi</taxon>
        <taxon>Mammalia</taxon>
        <taxon>Eutheria</taxon>
        <taxon>Euarchontoglires</taxon>
        <taxon>Primates</taxon>
        <taxon>Strepsirrhini</taxon>
        <taxon>Lemuriformes</taxon>
        <taxon>Indriidae</taxon>
        <taxon>Propithecus</taxon>
    </lineage>
</organism>
<evidence type="ECO:0000313" key="4">
    <source>
        <dbReference type="Ensembl" id="ENSPCOP00000029830.1"/>
    </source>
</evidence>
<dbReference type="Gene3D" id="2.130.10.10">
    <property type="entry name" value="YVTN repeat-like/Quinoprotein amine dehydrogenase"/>
    <property type="match status" value="1"/>
</dbReference>
<dbReference type="PANTHER" id="PTHR46550">
    <property type="entry name" value="F-BOX ONLY PROTEIN 3"/>
    <property type="match status" value="1"/>
</dbReference>
<reference evidence="4" key="2">
    <citation type="submission" date="2025-09" db="UniProtKB">
        <authorList>
            <consortium name="Ensembl"/>
        </authorList>
    </citation>
    <scope>IDENTIFICATION</scope>
</reference>
<reference evidence="4" key="1">
    <citation type="submission" date="2025-08" db="UniProtKB">
        <authorList>
            <consortium name="Ensembl"/>
        </authorList>
    </citation>
    <scope>IDENTIFICATION</scope>
</reference>
<protein>
    <submittedName>
        <fullName evidence="4">F-box and WD repeat domain containing 12</fullName>
    </submittedName>
</protein>
<evidence type="ECO:0000259" key="3">
    <source>
        <dbReference type="PROSITE" id="PS50181"/>
    </source>
</evidence>
<dbReference type="PANTHER" id="PTHR46550:SF2">
    <property type="entry name" value="EXPRESSED SEQUENCE C85627-RELATED"/>
    <property type="match status" value="1"/>
</dbReference>
<dbReference type="Proteomes" id="UP000233160">
    <property type="component" value="Unassembled WGS sequence"/>
</dbReference>
<dbReference type="InterPro" id="IPR001810">
    <property type="entry name" value="F-box_dom"/>
</dbReference>
<name>A0A2K6GU84_PROCO</name>
<evidence type="ECO:0000256" key="2">
    <source>
        <dbReference type="ARBA" id="ARBA00022786"/>
    </source>
</evidence>
<dbReference type="SUPFAM" id="SSF50978">
    <property type="entry name" value="WD40 repeat-like"/>
    <property type="match status" value="1"/>
</dbReference>
<dbReference type="InterPro" id="IPR036322">
    <property type="entry name" value="WD40_repeat_dom_sf"/>
</dbReference>
<dbReference type="AlphaFoldDB" id="A0A2K6GU84"/>
<dbReference type="SMART" id="SM00256">
    <property type="entry name" value="FBOX"/>
    <property type="match status" value="1"/>
</dbReference>
<dbReference type="SUPFAM" id="SSF81383">
    <property type="entry name" value="F-box domain"/>
    <property type="match status" value="1"/>
</dbReference>
<sequence length="470" mass="52885">MEVQLPDLPVALIFSFLDAFSLLQVSQVNKCWNRIADSDHLWRTLCLKRWGFCNFTSKSLGTQSWKQFFLRQTKEERRMALAQPDDFTCKEVTPDLEIFEEVAYLSGHGLTMDGQKKSIVCVVSSKHTLDTWDVQEGVVMWSSPAQQSRIGYLATIPQMHLAITLDIEGTIKVWNCQDRDALAAFAMPRACSSMEAYFSKGGPILMVGDSEGDIYTFAVPGLKIISKVKAFHHSVDLLHCSPDKKWVFACGIQQYVLPKAFLTESLLKPSEGSFPVSLGLPCVSCYRACWIPRKESRITLMFRKGTTKTTGFTTFDLATESTEGQTVIQAHQIGSFLLPVHVQSPLWMGAGAENLIVFASGPSLFLFTINGLLLLQFQDHQKTIDNLWVDSLHVLTTSLDDSLHMYMWEEEGRYPYLKSCCHLGHMQHDLHHTRPGCLHISKAICDNVSIVHVVSTCGKFSNLVMYSLHM</sequence>
<dbReference type="Gene3D" id="1.20.1280.50">
    <property type="match status" value="1"/>
</dbReference>
<dbReference type="InterPro" id="IPR015943">
    <property type="entry name" value="WD40/YVTN_repeat-like_dom_sf"/>
</dbReference>
<dbReference type="CDD" id="cd22137">
    <property type="entry name" value="F-box_FBXW12"/>
    <property type="match status" value="1"/>
</dbReference>
<dbReference type="PROSITE" id="PS50181">
    <property type="entry name" value="FBOX"/>
    <property type="match status" value="1"/>
</dbReference>
<dbReference type="Ensembl" id="ENSPCOT00000040776.1">
    <property type="protein sequence ID" value="ENSPCOP00000029830.1"/>
    <property type="gene ID" value="ENSPCOG00000027626.1"/>
</dbReference>
<feature type="domain" description="F-box" evidence="3">
    <location>
        <begin position="1"/>
        <end position="45"/>
    </location>
</feature>
<comment type="pathway">
    <text evidence="1">Protein modification; protein ubiquitination.</text>
</comment>
<dbReference type="InterPro" id="IPR036047">
    <property type="entry name" value="F-box-like_dom_sf"/>
</dbReference>
<dbReference type="STRING" id="379532.ENSPCOP00000029830"/>
<evidence type="ECO:0000256" key="1">
    <source>
        <dbReference type="ARBA" id="ARBA00004906"/>
    </source>
</evidence>
<accession>A0A2K6GU84</accession>
<keyword evidence="5" id="KW-1185">Reference proteome</keyword>
<proteinExistence type="predicted"/>
<dbReference type="Pfam" id="PF12937">
    <property type="entry name" value="F-box-like"/>
    <property type="match status" value="1"/>
</dbReference>
<dbReference type="GO" id="GO:0005737">
    <property type="term" value="C:cytoplasm"/>
    <property type="evidence" value="ECO:0007669"/>
    <property type="project" value="TreeGrafter"/>
</dbReference>
<keyword evidence="2" id="KW-0833">Ubl conjugation pathway</keyword>
<gene>
    <name evidence="4" type="primary">FBXW12</name>
</gene>
<dbReference type="GeneTree" id="ENSGT00940000162557"/>